<dbReference type="GO" id="GO:0047372">
    <property type="term" value="F:monoacylglycerol lipase activity"/>
    <property type="evidence" value="ECO:0007669"/>
    <property type="project" value="TreeGrafter"/>
</dbReference>
<dbReference type="InterPro" id="IPR050266">
    <property type="entry name" value="AB_hydrolase_sf"/>
</dbReference>
<feature type="domain" description="AB hydrolase-1" evidence="1">
    <location>
        <begin position="32"/>
        <end position="256"/>
    </location>
</feature>
<dbReference type="PANTHER" id="PTHR43798">
    <property type="entry name" value="MONOACYLGLYCEROL LIPASE"/>
    <property type="match status" value="1"/>
</dbReference>
<dbReference type="PANTHER" id="PTHR43798:SF5">
    <property type="entry name" value="MONOACYLGLYCEROL LIPASE ABHD6"/>
    <property type="match status" value="1"/>
</dbReference>
<reference evidence="3" key="1">
    <citation type="journal article" date="2013" name="Genome Announc.">
        <title>Draft genome sequence of the grapevine dieback fungus Eutypa lata UCR-EL1.</title>
        <authorList>
            <person name="Blanco-Ulate B."/>
            <person name="Rolshausen P.E."/>
            <person name="Cantu D."/>
        </authorList>
    </citation>
    <scope>NUCLEOTIDE SEQUENCE [LARGE SCALE GENOMIC DNA]</scope>
    <source>
        <strain evidence="3">UCR-EL1</strain>
    </source>
</reference>
<dbReference type="InterPro" id="IPR029058">
    <property type="entry name" value="AB_hydrolase_fold"/>
</dbReference>
<dbReference type="OrthoDB" id="2498029at2759"/>
<keyword evidence="3" id="KW-1185">Reference proteome</keyword>
<dbReference type="Proteomes" id="UP000012174">
    <property type="component" value="Unassembled WGS sequence"/>
</dbReference>
<proteinExistence type="predicted"/>
<keyword evidence="2" id="KW-0378">Hydrolase</keyword>
<dbReference type="EMBL" id="KB706067">
    <property type="protein sequence ID" value="EMR69515.1"/>
    <property type="molecule type" value="Genomic_DNA"/>
</dbReference>
<evidence type="ECO:0000259" key="1">
    <source>
        <dbReference type="Pfam" id="PF12697"/>
    </source>
</evidence>
<evidence type="ECO:0000313" key="2">
    <source>
        <dbReference type="EMBL" id="EMR69515.1"/>
    </source>
</evidence>
<dbReference type="eggNOG" id="KOG1535">
    <property type="taxonomic scope" value="Eukaryota"/>
</dbReference>
<organism evidence="2 3">
    <name type="scientific">Eutypa lata (strain UCR-EL1)</name>
    <name type="common">Grapevine dieback disease fungus</name>
    <name type="synonym">Eutypa armeniacae</name>
    <dbReference type="NCBI Taxonomy" id="1287681"/>
    <lineage>
        <taxon>Eukaryota</taxon>
        <taxon>Fungi</taxon>
        <taxon>Dikarya</taxon>
        <taxon>Ascomycota</taxon>
        <taxon>Pezizomycotina</taxon>
        <taxon>Sordariomycetes</taxon>
        <taxon>Xylariomycetidae</taxon>
        <taxon>Xylariales</taxon>
        <taxon>Diatrypaceae</taxon>
        <taxon>Eutypa</taxon>
    </lineage>
</organism>
<dbReference type="HOGENOM" id="CLU_020336_50_3_1"/>
<dbReference type="Gene3D" id="3.40.50.1820">
    <property type="entry name" value="alpha/beta hydrolase"/>
    <property type="match status" value="1"/>
</dbReference>
<dbReference type="GO" id="GO:0046464">
    <property type="term" value="P:acylglycerol catabolic process"/>
    <property type="evidence" value="ECO:0007669"/>
    <property type="project" value="TreeGrafter"/>
</dbReference>
<dbReference type="OMA" id="CQTLIIT"/>
<dbReference type="GO" id="GO:0016020">
    <property type="term" value="C:membrane"/>
    <property type="evidence" value="ECO:0007669"/>
    <property type="project" value="TreeGrafter"/>
</dbReference>
<accession>M7TS80</accession>
<gene>
    <name evidence="2" type="ORF">UCREL1_3460</name>
</gene>
<protein>
    <submittedName>
        <fullName evidence="2">Putative alpha beta hydrolase fold protein</fullName>
    </submittedName>
</protein>
<dbReference type="InterPro" id="IPR000073">
    <property type="entry name" value="AB_hydrolase_1"/>
</dbReference>
<name>M7TS80_EUTLA</name>
<evidence type="ECO:0000313" key="3">
    <source>
        <dbReference type="Proteomes" id="UP000012174"/>
    </source>
</evidence>
<dbReference type="SUPFAM" id="SSF53474">
    <property type="entry name" value="alpha/beta-Hydrolases"/>
    <property type="match status" value="1"/>
</dbReference>
<dbReference type="KEGG" id="ela:UCREL1_3460"/>
<dbReference type="AlphaFoldDB" id="M7TS80"/>
<dbReference type="Pfam" id="PF12697">
    <property type="entry name" value="Abhydrolase_6"/>
    <property type="match status" value="1"/>
</dbReference>
<dbReference type="STRING" id="1287681.M7TS80"/>
<sequence length="267" mass="29214">MSSQITSTGYIPRDSVQLFYEREGNNQEGRTILFVHGLGGTTNAYQPLVSELQDFDIVRFDWSGHGRSTVPPSETSIELYVADCEAIIDHLGLADIVVYSGKWIITFKGVMLMYIQGVVVFGPVKPPPEAGRTALATRAATVRQRGMVAVTDTILSNAFSSKSLTSRKAEVSLAREMLTRQAPEGYAMAVDALARSIAPAWSHIKARVFILSGEEDKVSTVVAGSEIMREIGSNAQQRVWEDVGHWHMLENPDGCIESIRSVAGLKL</sequence>